<proteinExistence type="predicted"/>
<keyword evidence="5 7" id="KW-0472">Membrane</keyword>
<dbReference type="EMBL" id="JAGSOG010000227">
    <property type="protein sequence ID" value="MBR7837746.1"/>
    <property type="molecule type" value="Genomic_DNA"/>
</dbReference>
<dbReference type="AlphaFoldDB" id="A0A941IVT9"/>
<dbReference type="Proteomes" id="UP000675781">
    <property type="component" value="Unassembled WGS sequence"/>
</dbReference>
<gene>
    <name evidence="8" type="ORF">KDL01_31000</name>
</gene>
<dbReference type="PANTHER" id="PTHR30213:SF1">
    <property type="entry name" value="INNER MEMBRANE PROTEIN YHJD"/>
    <property type="match status" value="1"/>
</dbReference>
<evidence type="ECO:0000256" key="7">
    <source>
        <dbReference type="SAM" id="Phobius"/>
    </source>
</evidence>
<feature type="transmembrane region" description="Helical" evidence="7">
    <location>
        <begin position="38"/>
        <end position="65"/>
    </location>
</feature>
<keyword evidence="3 7" id="KW-0812">Transmembrane</keyword>
<comment type="caution">
    <text evidence="8">The sequence shown here is derived from an EMBL/GenBank/DDBJ whole genome shotgun (WGS) entry which is preliminary data.</text>
</comment>
<sequence>MSAPRALRRLDAFQQRHAVLGFPVAVLKKFSDDQAGGLAALIAFYGFLSVFPLLLVLVTVLGMLLSDNPRLQQQVLDSALTEFPVIGPQLSGNVHALGRSGFGLAVGLAGTLLGARGVASAIQNAMNRVWEVPRHERPGFPFSWLRNLGVIGLIGVGVLTTTGLSGIATWGADIAGIWSRIAVLAVSLVINVLLFWAGLRLATAPEVSFRDLRLGAVLAAIVWQVLQAVGGYVVAHDLRHASSVYGTFGLVLGLIAWLYLQARLTLYAVEADVVRRRGMWPRSLFPPPLTRVDREAYDAYAKAEQRLPETRIEMHVQDGAGSSAGDDDASAAHTEEA</sequence>
<dbReference type="Pfam" id="PF03631">
    <property type="entry name" value="Virul_fac_BrkB"/>
    <property type="match status" value="1"/>
</dbReference>
<dbReference type="PANTHER" id="PTHR30213">
    <property type="entry name" value="INNER MEMBRANE PROTEIN YHJD"/>
    <property type="match status" value="1"/>
</dbReference>
<keyword evidence="4 7" id="KW-1133">Transmembrane helix</keyword>
<feature type="transmembrane region" description="Helical" evidence="7">
    <location>
        <begin position="214"/>
        <end position="235"/>
    </location>
</feature>
<feature type="transmembrane region" description="Helical" evidence="7">
    <location>
        <begin position="144"/>
        <end position="171"/>
    </location>
</feature>
<evidence type="ECO:0000256" key="2">
    <source>
        <dbReference type="ARBA" id="ARBA00022475"/>
    </source>
</evidence>
<evidence type="ECO:0000256" key="6">
    <source>
        <dbReference type="SAM" id="MobiDB-lite"/>
    </source>
</evidence>
<feature type="transmembrane region" description="Helical" evidence="7">
    <location>
        <begin position="241"/>
        <end position="260"/>
    </location>
</feature>
<feature type="transmembrane region" description="Helical" evidence="7">
    <location>
        <begin position="177"/>
        <end position="202"/>
    </location>
</feature>
<dbReference type="InterPro" id="IPR017039">
    <property type="entry name" value="Virul_fac_BrkB"/>
</dbReference>
<evidence type="ECO:0000256" key="3">
    <source>
        <dbReference type="ARBA" id="ARBA00022692"/>
    </source>
</evidence>
<feature type="transmembrane region" description="Helical" evidence="7">
    <location>
        <begin position="102"/>
        <end position="123"/>
    </location>
</feature>
<evidence type="ECO:0000313" key="8">
    <source>
        <dbReference type="EMBL" id="MBR7837746.1"/>
    </source>
</evidence>
<evidence type="ECO:0000313" key="9">
    <source>
        <dbReference type="Proteomes" id="UP000675781"/>
    </source>
</evidence>
<accession>A0A941IVT9</accession>
<organism evidence="8 9">
    <name type="scientific">Actinospica durhamensis</name>
    <dbReference type="NCBI Taxonomy" id="1508375"/>
    <lineage>
        <taxon>Bacteria</taxon>
        <taxon>Bacillati</taxon>
        <taxon>Actinomycetota</taxon>
        <taxon>Actinomycetes</taxon>
        <taxon>Catenulisporales</taxon>
        <taxon>Actinospicaceae</taxon>
        <taxon>Actinospica</taxon>
    </lineage>
</organism>
<evidence type="ECO:0000256" key="5">
    <source>
        <dbReference type="ARBA" id="ARBA00023136"/>
    </source>
</evidence>
<dbReference type="GO" id="GO:0005886">
    <property type="term" value="C:plasma membrane"/>
    <property type="evidence" value="ECO:0007669"/>
    <property type="project" value="UniProtKB-SubCell"/>
</dbReference>
<comment type="subcellular location">
    <subcellularLocation>
        <location evidence="1">Cell membrane</location>
        <topology evidence="1">Multi-pass membrane protein</topology>
    </subcellularLocation>
</comment>
<dbReference type="NCBIfam" id="TIGR00765">
    <property type="entry name" value="yihY_not_rbn"/>
    <property type="match status" value="1"/>
</dbReference>
<reference evidence="8" key="1">
    <citation type="submission" date="2021-04" db="EMBL/GenBank/DDBJ databases">
        <title>Genome based classification of Actinospica acidithermotolerans sp. nov., an actinobacterium isolated from an Indonesian hot spring.</title>
        <authorList>
            <person name="Kusuma A.B."/>
            <person name="Putra K.E."/>
            <person name="Nafisah S."/>
            <person name="Loh J."/>
            <person name="Nouioui I."/>
            <person name="Goodfellow M."/>
        </authorList>
    </citation>
    <scope>NUCLEOTIDE SEQUENCE</scope>
    <source>
        <strain evidence="8">CSCA 57</strain>
    </source>
</reference>
<evidence type="ECO:0000256" key="1">
    <source>
        <dbReference type="ARBA" id="ARBA00004651"/>
    </source>
</evidence>
<protein>
    <submittedName>
        <fullName evidence="8">YihY/virulence factor BrkB family protein</fullName>
    </submittedName>
</protein>
<keyword evidence="2" id="KW-1003">Cell membrane</keyword>
<feature type="region of interest" description="Disordered" evidence="6">
    <location>
        <begin position="314"/>
        <end position="337"/>
    </location>
</feature>
<evidence type="ECO:0000256" key="4">
    <source>
        <dbReference type="ARBA" id="ARBA00022989"/>
    </source>
</evidence>
<dbReference type="RefSeq" id="WP_212532213.1">
    <property type="nucleotide sequence ID" value="NZ_JAGSOG010000227.1"/>
</dbReference>
<name>A0A941IVT9_9ACTN</name>
<keyword evidence="9" id="KW-1185">Reference proteome</keyword>